<dbReference type="InterPro" id="IPR025714">
    <property type="entry name" value="Methyltranfer_dom"/>
</dbReference>
<dbReference type="RefSeq" id="WP_229802614.1">
    <property type="nucleotide sequence ID" value="NZ_BMYM01000001.1"/>
</dbReference>
<feature type="domain" description="Methyltransferase" evidence="1">
    <location>
        <begin position="100"/>
        <end position="210"/>
    </location>
</feature>
<dbReference type="GO" id="GO:0008168">
    <property type="term" value="F:methyltransferase activity"/>
    <property type="evidence" value="ECO:0007669"/>
    <property type="project" value="UniProtKB-KW"/>
</dbReference>
<comment type="caution">
    <text evidence="2">The sequence shown here is derived from an EMBL/GenBank/DDBJ whole genome shotgun (WGS) entry which is preliminary data.</text>
</comment>
<reference evidence="2" key="2">
    <citation type="submission" date="2020-09" db="EMBL/GenBank/DDBJ databases">
        <authorList>
            <person name="Sun Q."/>
            <person name="Kim S."/>
        </authorList>
    </citation>
    <scope>NUCLEOTIDE SEQUENCE</scope>
    <source>
        <strain evidence="2">KCTC 23430</strain>
    </source>
</reference>
<dbReference type="EMBL" id="BMYM01000001">
    <property type="protein sequence ID" value="GHD30969.1"/>
    <property type="molecule type" value="Genomic_DNA"/>
</dbReference>
<name>A0A918XGQ9_9GAMM</name>
<evidence type="ECO:0000259" key="1">
    <source>
        <dbReference type="Pfam" id="PF13847"/>
    </source>
</evidence>
<dbReference type="CDD" id="cd02440">
    <property type="entry name" value="AdoMet_MTases"/>
    <property type="match status" value="1"/>
</dbReference>
<dbReference type="Gene3D" id="3.40.50.150">
    <property type="entry name" value="Vaccinia Virus protein VP39"/>
    <property type="match status" value="1"/>
</dbReference>
<dbReference type="SUPFAM" id="SSF53335">
    <property type="entry name" value="S-adenosyl-L-methionine-dependent methyltransferases"/>
    <property type="match status" value="1"/>
</dbReference>
<accession>A0A918XGQ9</accession>
<protein>
    <submittedName>
        <fullName evidence="2">Methyltransferase type 11</fullName>
    </submittedName>
</protein>
<organism evidence="2 3">
    <name type="scientific">Parahalioglobus pacificus</name>
    <dbReference type="NCBI Taxonomy" id="930806"/>
    <lineage>
        <taxon>Bacteria</taxon>
        <taxon>Pseudomonadati</taxon>
        <taxon>Pseudomonadota</taxon>
        <taxon>Gammaproteobacteria</taxon>
        <taxon>Cellvibrionales</taxon>
        <taxon>Halieaceae</taxon>
        <taxon>Parahalioglobus</taxon>
    </lineage>
</organism>
<gene>
    <name evidence="2" type="ORF">GCM10007053_13400</name>
</gene>
<proteinExistence type="predicted"/>
<keyword evidence="2" id="KW-0808">Transferase</keyword>
<dbReference type="Proteomes" id="UP000644693">
    <property type="component" value="Unassembled WGS sequence"/>
</dbReference>
<dbReference type="Pfam" id="PF13847">
    <property type="entry name" value="Methyltransf_31"/>
    <property type="match status" value="1"/>
</dbReference>
<dbReference type="InterPro" id="IPR029063">
    <property type="entry name" value="SAM-dependent_MTases_sf"/>
</dbReference>
<keyword evidence="3" id="KW-1185">Reference proteome</keyword>
<evidence type="ECO:0000313" key="2">
    <source>
        <dbReference type="EMBL" id="GHD30969.1"/>
    </source>
</evidence>
<keyword evidence="2" id="KW-0489">Methyltransferase</keyword>
<reference evidence="2" key="1">
    <citation type="journal article" date="2014" name="Int. J. Syst. Evol. Microbiol.">
        <title>Complete genome sequence of Corynebacterium casei LMG S-19264T (=DSM 44701T), isolated from a smear-ripened cheese.</title>
        <authorList>
            <consortium name="US DOE Joint Genome Institute (JGI-PGF)"/>
            <person name="Walter F."/>
            <person name="Albersmeier A."/>
            <person name="Kalinowski J."/>
            <person name="Ruckert C."/>
        </authorList>
    </citation>
    <scope>NUCLEOTIDE SEQUENCE</scope>
    <source>
        <strain evidence="2">KCTC 23430</strain>
    </source>
</reference>
<dbReference type="PANTHER" id="PTHR43591">
    <property type="entry name" value="METHYLTRANSFERASE"/>
    <property type="match status" value="1"/>
</dbReference>
<dbReference type="PANTHER" id="PTHR43591:SF24">
    <property type="entry name" value="2-METHOXY-6-POLYPRENYL-1,4-BENZOQUINOL METHYLASE, MITOCHONDRIAL"/>
    <property type="match status" value="1"/>
</dbReference>
<sequence length="256" mass="27986">MPDLAALFAGFRVAVRLLALTVFGLLLAGAAFLVTTPDDTQEADSPYTAIAPTRDGTGRVYMDREIAQVMGHLGAGWLERSTREQEERTDLLLKMLELEPADTVLDLGAGTGYFSFPMAQQVPQGEVIALDIQPEMLAIIDKRKASDGVTNIIPTLGEPCDPGLAAATVDVVLMVDAYHEFSCPLEVMRSVVTALKPEGRIVLVEYRADDPSVPIKPLHTMTVEQATREMEAVGLVLQRVDNRLPMQHVMEFVRPD</sequence>
<dbReference type="AlphaFoldDB" id="A0A918XGQ9"/>
<dbReference type="GO" id="GO:0032259">
    <property type="term" value="P:methylation"/>
    <property type="evidence" value="ECO:0007669"/>
    <property type="project" value="UniProtKB-KW"/>
</dbReference>
<evidence type="ECO:0000313" key="3">
    <source>
        <dbReference type="Proteomes" id="UP000644693"/>
    </source>
</evidence>